<organism evidence="1">
    <name type="scientific">Arundo donax</name>
    <name type="common">Giant reed</name>
    <name type="synonym">Donax arundinaceus</name>
    <dbReference type="NCBI Taxonomy" id="35708"/>
    <lineage>
        <taxon>Eukaryota</taxon>
        <taxon>Viridiplantae</taxon>
        <taxon>Streptophyta</taxon>
        <taxon>Embryophyta</taxon>
        <taxon>Tracheophyta</taxon>
        <taxon>Spermatophyta</taxon>
        <taxon>Magnoliopsida</taxon>
        <taxon>Liliopsida</taxon>
        <taxon>Poales</taxon>
        <taxon>Poaceae</taxon>
        <taxon>PACMAD clade</taxon>
        <taxon>Arundinoideae</taxon>
        <taxon>Arundineae</taxon>
        <taxon>Arundo</taxon>
    </lineage>
</organism>
<protein>
    <submittedName>
        <fullName evidence="1">Uncharacterized protein</fullName>
    </submittedName>
</protein>
<sequence>MRTTCLRKCLLEGIYWFNVRFLSGNKGALLLPHTITKVWNTAS</sequence>
<dbReference type="EMBL" id="GBRH01177192">
    <property type="protein sequence ID" value="JAE20704.1"/>
    <property type="molecule type" value="Transcribed_RNA"/>
</dbReference>
<evidence type="ECO:0000313" key="1">
    <source>
        <dbReference type="EMBL" id="JAE20704.1"/>
    </source>
</evidence>
<proteinExistence type="predicted"/>
<reference evidence="1" key="2">
    <citation type="journal article" date="2015" name="Data Brief">
        <title>Shoot transcriptome of the giant reed, Arundo donax.</title>
        <authorList>
            <person name="Barrero R.A."/>
            <person name="Guerrero F.D."/>
            <person name="Moolhuijzen P."/>
            <person name="Goolsby J.A."/>
            <person name="Tidwell J."/>
            <person name="Bellgard S.E."/>
            <person name="Bellgard M.I."/>
        </authorList>
    </citation>
    <scope>NUCLEOTIDE SEQUENCE</scope>
    <source>
        <tissue evidence="1">Shoot tissue taken approximately 20 cm above the soil surface</tissue>
    </source>
</reference>
<reference evidence="1" key="1">
    <citation type="submission" date="2014-09" db="EMBL/GenBank/DDBJ databases">
        <authorList>
            <person name="Magalhaes I.L.F."/>
            <person name="Oliveira U."/>
            <person name="Santos F.R."/>
            <person name="Vidigal T.H.D.A."/>
            <person name="Brescovit A.D."/>
            <person name="Santos A.J."/>
        </authorList>
    </citation>
    <scope>NUCLEOTIDE SEQUENCE</scope>
    <source>
        <tissue evidence="1">Shoot tissue taken approximately 20 cm above the soil surface</tissue>
    </source>
</reference>
<dbReference type="AlphaFoldDB" id="A0A0A9GB93"/>
<accession>A0A0A9GB93</accession>
<name>A0A0A9GB93_ARUDO</name>